<dbReference type="InterPro" id="IPR051473">
    <property type="entry name" value="P2Ox-like"/>
</dbReference>
<comment type="cofactor">
    <cofactor evidence="1">
        <name>FAD</name>
        <dbReference type="ChEBI" id="CHEBI:57692"/>
    </cofactor>
</comment>
<sequence length="386" mass="42645">MEDIIVIGSGVGGSTVFKELKEAFPNQNIRLIESGSDPFYVSEGENVEVIYANSFGGTGVYSVANAVRIDLKEFNISKKDSVYEKIEKELSISDVPDDYLGKNSKKLLESGFSKTPKFINFELCKNCGLCAHDPCDAKWIPCDFLRKYSDDIVTETIVMKLAKQNGIFSIVALDKKSGELRVYKSKQVILSAGAINSPRILKTILNNEEIGKNLYIDTFVTVGGILKGSNLKSEVSMAINKKYDEFILATHYSELLHKRISEFEEVNKNDIFSLMVKIKDENTGEVFENSVKKEMSMNDTRNLCEGVSKASKYIYNLGVENIYSTVPRGSHPGGTCAVGKVVDKNLETEIEGLYVCDASVISKAPGAPPILGIMAISNKFVENLKK</sequence>
<evidence type="ECO:0000259" key="6">
    <source>
        <dbReference type="Pfam" id="PF00732"/>
    </source>
</evidence>
<dbReference type="PANTHER" id="PTHR42784">
    <property type="entry name" value="PYRANOSE 2-OXIDASE"/>
    <property type="match status" value="1"/>
</dbReference>
<dbReference type="GeneID" id="10981850"/>
<protein>
    <recommendedName>
        <fullName evidence="10">Glucose-methanol-choline oxidoreductase</fullName>
    </recommendedName>
</protein>
<dbReference type="GO" id="GO:0016614">
    <property type="term" value="F:oxidoreductase activity, acting on CH-OH group of donors"/>
    <property type="evidence" value="ECO:0007669"/>
    <property type="project" value="InterPro"/>
</dbReference>
<dbReference type="Gene3D" id="3.50.50.60">
    <property type="entry name" value="FAD/NAD(P)-binding domain"/>
    <property type="match status" value="1"/>
</dbReference>
<dbReference type="Pfam" id="PF00732">
    <property type="entry name" value="GMC_oxred_N"/>
    <property type="match status" value="1"/>
</dbReference>
<evidence type="ECO:0008006" key="10">
    <source>
        <dbReference type="Google" id="ProtNLM"/>
    </source>
</evidence>
<dbReference type="AlphaFoldDB" id="A0A2Z5PH57"/>
<dbReference type="InterPro" id="IPR036188">
    <property type="entry name" value="FAD/NAD-bd_sf"/>
</dbReference>
<dbReference type="PANTHER" id="PTHR42784:SF1">
    <property type="entry name" value="PYRANOSE 2-OXIDASE"/>
    <property type="match status" value="1"/>
</dbReference>
<proteinExistence type="inferred from homology"/>
<comment type="similarity">
    <text evidence="2">Belongs to the GMC oxidoreductase family.</text>
</comment>
<organism evidence="8 9">
    <name type="scientific">Methanococcus maripaludis KA1</name>
    <dbReference type="NCBI Taxonomy" id="637914"/>
    <lineage>
        <taxon>Archaea</taxon>
        <taxon>Methanobacteriati</taxon>
        <taxon>Methanobacteriota</taxon>
        <taxon>Methanomada group</taxon>
        <taxon>Methanococci</taxon>
        <taxon>Methanococcales</taxon>
        <taxon>Methanococcaceae</taxon>
        <taxon>Methanococcus</taxon>
    </lineage>
</organism>
<evidence type="ECO:0000313" key="9">
    <source>
        <dbReference type="Proteomes" id="UP000264208"/>
    </source>
</evidence>
<dbReference type="Pfam" id="PF05199">
    <property type="entry name" value="GMC_oxred_C"/>
    <property type="match status" value="1"/>
</dbReference>
<evidence type="ECO:0000256" key="3">
    <source>
        <dbReference type="ARBA" id="ARBA00022630"/>
    </source>
</evidence>
<evidence type="ECO:0000259" key="7">
    <source>
        <dbReference type="Pfam" id="PF05199"/>
    </source>
</evidence>
<dbReference type="SUPFAM" id="SSF51905">
    <property type="entry name" value="FAD/NAD(P)-binding domain"/>
    <property type="match status" value="1"/>
</dbReference>
<dbReference type="InterPro" id="IPR007867">
    <property type="entry name" value="GMC_OxRtase_C"/>
</dbReference>
<evidence type="ECO:0000256" key="2">
    <source>
        <dbReference type="ARBA" id="ARBA00010790"/>
    </source>
</evidence>
<dbReference type="KEGG" id="mmak:MMKA1_04280"/>
<dbReference type="RefSeq" id="WP_013998825.1">
    <property type="nucleotide sequence ID" value="NZ_AP011526.1"/>
</dbReference>
<keyword evidence="3" id="KW-0285">Flavoprotein</keyword>
<dbReference type="InterPro" id="IPR000172">
    <property type="entry name" value="GMC_OxRdtase_N"/>
</dbReference>
<evidence type="ECO:0000256" key="4">
    <source>
        <dbReference type="ARBA" id="ARBA00022827"/>
    </source>
</evidence>
<keyword evidence="4" id="KW-0274">FAD</keyword>
<dbReference type="EMBL" id="AP011526">
    <property type="protein sequence ID" value="BAP60545.1"/>
    <property type="molecule type" value="Genomic_DNA"/>
</dbReference>
<dbReference type="GO" id="GO:0050660">
    <property type="term" value="F:flavin adenine dinucleotide binding"/>
    <property type="evidence" value="ECO:0007669"/>
    <property type="project" value="InterPro"/>
</dbReference>
<gene>
    <name evidence="8" type="ORF">MMKA1_04280</name>
</gene>
<evidence type="ECO:0000313" key="8">
    <source>
        <dbReference type="EMBL" id="BAP60545.1"/>
    </source>
</evidence>
<feature type="domain" description="Glucose-methanol-choline oxidoreductase N-terminal" evidence="6">
    <location>
        <begin position="74"/>
        <end position="215"/>
    </location>
</feature>
<dbReference type="SMR" id="A0A2Z5PH57"/>
<name>A0A2Z5PH57_METMI</name>
<keyword evidence="5" id="KW-0560">Oxidoreductase</keyword>
<accession>A0A2Z5PH57</accession>
<evidence type="ECO:0000256" key="1">
    <source>
        <dbReference type="ARBA" id="ARBA00001974"/>
    </source>
</evidence>
<feature type="domain" description="Glucose-methanol-choline oxidoreductase C-terminal" evidence="7">
    <location>
        <begin position="322"/>
        <end position="376"/>
    </location>
</feature>
<reference evidence="8 9" key="1">
    <citation type="submission" date="2009-06" db="EMBL/GenBank/DDBJ databases">
        <title>Molecular Evidence for Microbiologically Influenced Corrosion from genome of Methanogen.</title>
        <authorList>
            <person name="Ito N."/>
            <person name="Tsurumaru H."/>
            <person name="Shimizu A."/>
            <person name="Harada T."/>
            <person name="Hosoyama A."/>
            <person name="Horikawa H."/>
            <person name="Wakai S."/>
            <person name="Sasaki K."/>
            <person name="Nishijima K."/>
            <person name="Ataku H."/>
            <person name="Yamazaki J."/>
            <person name="Mise M."/>
            <person name="Yamazaki S."/>
            <person name="Tanikawa S."/>
            <person name="Harayama S."/>
            <person name="Fujita N."/>
        </authorList>
    </citation>
    <scope>NUCLEOTIDE SEQUENCE [LARGE SCALE GENOMIC DNA]</scope>
    <source>
        <strain evidence="9">KA1 ( NBRC 102054)</strain>
    </source>
</reference>
<dbReference type="GeneID" id="41278847"/>
<evidence type="ECO:0000256" key="5">
    <source>
        <dbReference type="ARBA" id="ARBA00023002"/>
    </source>
</evidence>
<dbReference type="Proteomes" id="UP000264208">
    <property type="component" value="Chromosome"/>
</dbReference>